<dbReference type="Gene3D" id="1.10.10.1800">
    <property type="entry name" value="tRNA uridine 5-carboxymethylaminomethyl modification enzyme MnmG/GidA"/>
    <property type="match status" value="1"/>
</dbReference>
<dbReference type="FunFam" id="1.10.150.570:FF:000001">
    <property type="entry name" value="tRNA uridine 5-carboxymethylaminomethyl modification enzyme MnmG"/>
    <property type="match status" value="1"/>
</dbReference>
<evidence type="ECO:0000256" key="11">
    <source>
        <dbReference type="ARBA" id="ARBA00031800"/>
    </source>
</evidence>
<accession>A0A348HB19</accession>
<feature type="domain" description="tRNA uridine 5-carboxymethylaminomethyl modification enzyme C-terminal subdomain" evidence="13">
    <location>
        <begin position="596"/>
        <end position="667"/>
    </location>
</feature>
<keyword evidence="5 12" id="KW-0963">Cytoplasm</keyword>
<evidence type="ECO:0000313" key="15">
    <source>
        <dbReference type="Proteomes" id="UP000267342"/>
    </source>
</evidence>
<evidence type="ECO:0000256" key="9">
    <source>
        <dbReference type="ARBA" id="ARBA00023027"/>
    </source>
</evidence>
<dbReference type="InterPro" id="IPR047001">
    <property type="entry name" value="MnmG_C_subdom"/>
</dbReference>
<keyword evidence="6 12" id="KW-0285">Flavoprotein</keyword>
<protein>
    <recommendedName>
        <fullName evidence="4 12">tRNA uridine 5-carboxymethylaminomethyl modification enzyme MnmG</fullName>
    </recommendedName>
    <alternativeName>
        <fullName evidence="11 12">Glucose-inhibited division protein A</fullName>
    </alternativeName>
</protein>
<evidence type="ECO:0000256" key="7">
    <source>
        <dbReference type="ARBA" id="ARBA00022694"/>
    </source>
</evidence>
<dbReference type="InterPro" id="IPR040131">
    <property type="entry name" value="MnmG_N"/>
</dbReference>
<dbReference type="GO" id="GO:0050660">
    <property type="term" value="F:flavin adenine dinucleotide binding"/>
    <property type="evidence" value="ECO:0007669"/>
    <property type="project" value="UniProtKB-UniRule"/>
</dbReference>
<keyword evidence="15" id="KW-1185">Reference proteome</keyword>
<dbReference type="FunFam" id="3.50.50.60:FF:000002">
    <property type="entry name" value="tRNA uridine 5-carboxymethylaminomethyl modification enzyme MnmG"/>
    <property type="match status" value="1"/>
</dbReference>
<organism evidence="14 15">
    <name type="scientific">Zymobacter palmae</name>
    <dbReference type="NCBI Taxonomy" id="33074"/>
    <lineage>
        <taxon>Bacteria</taxon>
        <taxon>Pseudomonadati</taxon>
        <taxon>Pseudomonadota</taxon>
        <taxon>Gammaproteobacteria</taxon>
        <taxon>Oceanospirillales</taxon>
        <taxon>Halomonadaceae</taxon>
        <taxon>Zymobacter group</taxon>
        <taxon>Zymobacter</taxon>
    </lineage>
</organism>
<keyword evidence="7 12" id="KW-0819">tRNA processing</keyword>
<comment type="subcellular location">
    <subcellularLocation>
        <location evidence="12">Cytoplasm</location>
    </subcellularLocation>
</comment>
<dbReference type="Proteomes" id="UP000267342">
    <property type="component" value="Chromosome"/>
</dbReference>
<comment type="similarity">
    <text evidence="3 12">Belongs to the MnmG family.</text>
</comment>
<dbReference type="InterPro" id="IPR026904">
    <property type="entry name" value="MnmG_C"/>
</dbReference>
<name>A0A348HB19_9GAMM</name>
<dbReference type="SUPFAM" id="SSF51905">
    <property type="entry name" value="FAD/NAD(P)-binding domain"/>
    <property type="match status" value="1"/>
</dbReference>
<dbReference type="InterPro" id="IPR044920">
    <property type="entry name" value="MnmG_C_subdom_sf"/>
</dbReference>
<evidence type="ECO:0000256" key="1">
    <source>
        <dbReference type="ARBA" id="ARBA00001974"/>
    </source>
</evidence>
<evidence type="ECO:0000256" key="12">
    <source>
        <dbReference type="HAMAP-Rule" id="MF_00129"/>
    </source>
</evidence>
<evidence type="ECO:0000256" key="8">
    <source>
        <dbReference type="ARBA" id="ARBA00022827"/>
    </source>
</evidence>
<dbReference type="FunFam" id="1.10.10.1800:FF:000001">
    <property type="entry name" value="tRNA uridine 5-carboxymethylaminomethyl modification enzyme MnmG"/>
    <property type="match status" value="1"/>
</dbReference>
<dbReference type="PANTHER" id="PTHR11806">
    <property type="entry name" value="GLUCOSE INHIBITED DIVISION PROTEIN A"/>
    <property type="match status" value="1"/>
</dbReference>
<feature type="binding site" evidence="12">
    <location>
        <begin position="328"/>
        <end position="342"/>
    </location>
    <ligand>
        <name>NAD(+)</name>
        <dbReference type="ChEBI" id="CHEBI:57540"/>
    </ligand>
</feature>
<dbReference type="FunFam" id="3.50.50.60:FF:000010">
    <property type="entry name" value="tRNA uridine 5-carboxymethylaminomethyl modification enzyme MnmG"/>
    <property type="match status" value="1"/>
</dbReference>
<dbReference type="InterPro" id="IPR049312">
    <property type="entry name" value="GIDA_C_N"/>
</dbReference>
<dbReference type="Pfam" id="PF13932">
    <property type="entry name" value="SAM_GIDA_C"/>
    <property type="match status" value="1"/>
</dbReference>
<dbReference type="Pfam" id="PF21680">
    <property type="entry name" value="GIDA_C_1st"/>
    <property type="match status" value="1"/>
</dbReference>
<evidence type="ECO:0000256" key="3">
    <source>
        <dbReference type="ARBA" id="ARBA00007653"/>
    </source>
</evidence>
<evidence type="ECO:0000256" key="6">
    <source>
        <dbReference type="ARBA" id="ARBA00022630"/>
    </source>
</evidence>
<dbReference type="GO" id="GO:0002098">
    <property type="term" value="P:tRNA wobble uridine modification"/>
    <property type="evidence" value="ECO:0007669"/>
    <property type="project" value="InterPro"/>
</dbReference>
<dbReference type="STRING" id="1123510.GCA_000620025_00114"/>
<dbReference type="InterPro" id="IPR004416">
    <property type="entry name" value="MnmG"/>
</dbReference>
<dbReference type="EMBL" id="AP018933">
    <property type="protein sequence ID" value="BBG28821.1"/>
    <property type="molecule type" value="Genomic_DNA"/>
</dbReference>
<dbReference type="GO" id="GO:0030488">
    <property type="term" value="P:tRNA methylation"/>
    <property type="evidence" value="ECO:0007669"/>
    <property type="project" value="TreeGrafter"/>
</dbReference>
<feature type="binding site" evidence="12">
    <location>
        <begin position="68"/>
        <end position="73"/>
    </location>
    <ligand>
        <name>FAD</name>
        <dbReference type="ChEBI" id="CHEBI:57692"/>
    </ligand>
</feature>
<dbReference type="KEGG" id="zpl:ZBT109_0021"/>
<evidence type="ECO:0000313" key="14">
    <source>
        <dbReference type="EMBL" id="BBG28821.1"/>
    </source>
</evidence>
<keyword evidence="9 12" id="KW-0520">NAD</keyword>
<dbReference type="PANTHER" id="PTHR11806:SF0">
    <property type="entry name" value="PROTEIN MTO1 HOMOLOG, MITOCHONDRIAL"/>
    <property type="match status" value="1"/>
</dbReference>
<dbReference type="Gene3D" id="1.10.150.570">
    <property type="entry name" value="GidA associated domain, C-terminal subdomain"/>
    <property type="match status" value="1"/>
</dbReference>
<evidence type="ECO:0000256" key="2">
    <source>
        <dbReference type="ARBA" id="ARBA00003717"/>
    </source>
</evidence>
<comment type="cofactor">
    <cofactor evidence="1 12">
        <name>FAD</name>
        <dbReference type="ChEBI" id="CHEBI:57692"/>
    </cofactor>
</comment>
<gene>
    <name evidence="12" type="primary">mnmG</name>
    <name evidence="12" type="synonym">gidA</name>
    <name evidence="14" type="ORF">ZBT109_0021</name>
</gene>
<proteinExistence type="inferred from homology"/>
<dbReference type="PROSITE" id="PS01281">
    <property type="entry name" value="GIDA_2"/>
    <property type="match status" value="1"/>
</dbReference>
<dbReference type="PROSITE" id="PS01280">
    <property type="entry name" value="GIDA_1"/>
    <property type="match status" value="1"/>
</dbReference>
<dbReference type="HAMAP" id="MF_00129">
    <property type="entry name" value="MnmG_GidA"/>
    <property type="match status" value="1"/>
</dbReference>
<dbReference type="GO" id="GO:0005829">
    <property type="term" value="C:cytosol"/>
    <property type="evidence" value="ECO:0007669"/>
    <property type="project" value="TreeGrafter"/>
</dbReference>
<evidence type="ECO:0000259" key="13">
    <source>
        <dbReference type="SMART" id="SM01228"/>
    </source>
</evidence>
<dbReference type="SMART" id="SM01228">
    <property type="entry name" value="GIDA_assoc_3"/>
    <property type="match status" value="1"/>
</dbReference>
<comment type="subunit">
    <text evidence="10 12">Homodimer. Heterotetramer of two MnmE and two MnmG subunits.</text>
</comment>
<reference evidence="14 15" key="1">
    <citation type="submission" date="2018-09" db="EMBL/GenBank/DDBJ databases">
        <title>Zymobacter palmae IAM14233 (=T109) whole genome analysis.</title>
        <authorList>
            <person name="Yanase H."/>
        </authorList>
    </citation>
    <scope>NUCLEOTIDE SEQUENCE [LARGE SCALE GENOMIC DNA]</scope>
    <source>
        <strain evidence="14 15">IAM14233</strain>
    </source>
</reference>
<comment type="caution">
    <text evidence="12">Lacks conserved residue(s) required for the propagation of feature annotation.</text>
</comment>
<keyword evidence="8 12" id="KW-0274">FAD</keyword>
<dbReference type="Gene3D" id="3.50.50.60">
    <property type="entry name" value="FAD/NAD(P)-binding domain"/>
    <property type="match status" value="2"/>
</dbReference>
<dbReference type="NCBIfam" id="TIGR00136">
    <property type="entry name" value="mnmG_gidA"/>
    <property type="match status" value="1"/>
</dbReference>
<dbReference type="InterPro" id="IPR020595">
    <property type="entry name" value="MnmG-rel_CS"/>
</dbReference>
<evidence type="ECO:0000256" key="10">
    <source>
        <dbReference type="ARBA" id="ARBA00025948"/>
    </source>
</evidence>
<dbReference type="InterPro" id="IPR036188">
    <property type="entry name" value="FAD/NAD-bd_sf"/>
</dbReference>
<comment type="function">
    <text evidence="2 12">NAD-binding protein involved in the addition of a carboxymethylaminomethyl (cmnm) group at the wobble position (U34) of certain tRNAs, forming tRNA-cmnm(5)s(2)U34.</text>
</comment>
<dbReference type="InterPro" id="IPR002218">
    <property type="entry name" value="MnmG-rel"/>
</dbReference>
<evidence type="ECO:0000256" key="5">
    <source>
        <dbReference type="ARBA" id="ARBA00022490"/>
    </source>
</evidence>
<sequence>MTWPMWKTLTVTHSHVIMRPATQPPRRIAPIAFAWKRFFPDVAVTPKAPFIEVTHVDYPDRFDVIVIGGGHAGTEAALAAARTGAKTLLLTHNIETLGQMSCNPAIGGIGKSHLVKEIDALGGAMALATDKGGIQFRTLNARKGPAVRATRAQADRVLYKAAIRHTLEHQPNLSLFQQAASDLIVEGDDVKGVVTQAGIRFHSTSVVLCTGTFLGGMIHIGLEHYRGGRAGDPSAIALAERLRELPFNVARLKTGTPPRLDARSIDFSKLAVQPGDTPVPVMSFLGNREMHPRQVNCYIAHTNERTHDIIRNNLDRSPMYSGVIEGVGPRYCPSIEDKIHRFADKNSHQVFIEPEGLDTPELYPNGISTSLPFDVQLDLVRSMEGLENAHILRPGYAIEYDFFDPRDLHHTLETRFMNNLFFAGQINGTTGYEEAAAQGLLAGLNAARRAKGLDGWYPRRDEAYIGVMVDDLIRMGTREPYRMFTSRAEYRLLLREDNADLRLTEKGRELGLVDDERYAAFSAKVDAIDAETTRLKSTWVLPGSELAAHFGDKLEGMSREQNMLDLLRRPEIDYRDLPQGDDAVAEDVIEQVQIQAKYEGYIARQQNEIERLRRHEDTKLPADLDYERIDGLSKEISQKLMEARPETLAEAGRISGVTPAAVSLLLVYLKKREYRQTQENA</sequence>
<dbReference type="AlphaFoldDB" id="A0A348HB19"/>
<dbReference type="Pfam" id="PF01134">
    <property type="entry name" value="GIDA"/>
    <property type="match status" value="1"/>
</dbReference>
<evidence type="ECO:0000256" key="4">
    <source>
        <dbReference type="ARBA" id="ARBA00020461"/>
    </source>
</evidence>